<dbReference type="Pfam" id="PF00990">
    <property type="entry name" value="GGDEF"/>
    <property type="match status" value="1"/>
</dbReference>
<name>A0A3P7PHI7_9FIRM</name>
<dbReference type="NCBIfam" id="TIGR00254">
    <property type="entry name" value="GGDEF"/>
    <property type="match status" value="1"/>
</dbReference>
<dbReference type="InterPro" id="IPR043128">
    <property type="entry name" value="Rev_trsase/Diguanyl_cyclase"/>
</dbReference>
<dbReference type="CDD" id="cd01949">
    <property type="entry name" value="GGDEF"/>
    <property type="match status" value="1"/>
</dbReference>
<dbReference type="InterPro" id="IPR000160">
    <property type="entry name" value="GGDEF_dom"/>
</dbReference>
<dbReference type="CDD" id="cd01007">
    <property type="entry name" value="PBP2_BvgS_HisK_like"/>
    <property type="match status" value="1"/>
</dbReference>
<feature type="domain" description="GGDEF" evidence="2">
    <location>
        <begin position="363"/>
        <end position="494"/>
    </location>
</feature>
<dbReference type="Gene3D" id="1.10.3210.10">
    <property type="entry name" value="Hypothetical protein af1432"/>
    <property type="match status" value="1"/>
</dbReference>
<dbReference type="SUPFAM" id="SSF109604">
    <property type="entry name" value="HD-domain/PDEase-like"/>
    <property type="match status" value="1"/>
</dbReference>
<dbReference type="EMBL" id="LR130778">
    <property type="protein sequence ID" value="VDN48348.1"/>
    <property type="molecule type" value="Genomic_DNA"/>
</dbReference>
<evidence type="ECO:0000259" key="3">
    <source>
        <dbReference type="PROSITE" id="PS51832"/>
    </source>
</evidence>
<dbReference type="PROSITE" id="PS50887">
    <property type="entry name" value="GGDEF"/>
    <property type="match status" value="1"/>
</dbReference>
<feature type="transmembrane region" description="Helical" evidence="1">
    <location>
        <begin position="267"/>
        <end position="289"/>
    </location>
</feature>
<dbReference type="CDD" id="cd00077">
    <property type="entry name" value="HDc"/>
    <property type="match status" value="1"/>
</dbReference>
<dbReference type="SMART" id="SM00471">
    <property type="entry name" value="HDc"/>
    <property type="match status" value="1"/>
</dbReference>
<proteinExistence type="predicted"/>
<evidence type="ECO:0000313" key="5">
    <source>
        <dbReference type="Proteomes" id="UP000279029"/>
    </source>
</evidence>
<dbReference type="Pfam" id="PF13487">
    <property type="entry name" value="HD_5"/>
    <property type="match status" value="1"/>
</dbReference>
<dbReference type="PANTHER" id="PTHR45228:SF1">
    <property type="entry name" value="CYCLIC DI-GMP PHOSPHODIESTERASE TM_0186"/>
    <property type="match status" value="1"/>
</dbReference>
<dbReference type="Proteomes" id="UP000279029">
    <property type="component" value="Chromosome"/>
</dbReference>
<dbReference type="SMART" id="SM00267">
    <property type="entry name" value="GGDEF"/>
    <property type="match status" value="1"/>
</dbReference>
<dbReference type="Pfam" id="PF00497">
    <property type="entry name" value="SBP_bac_3"/>
    <property type="match status" value="1"/>
</dbReference>
<reference evidence="4 5" key="1">
    <citation type="submission" date="2018-09" db="EMBL/GenBank/DDBJ databases">
        <authorList>
            <person name="Postec A."/>
        </authorList>
    </citation>
    <scope>NUCLEOTIDE SEQUENCE [LARGE SCALE GENOMIC DNA]</scope>
    <source>
        <strain evidence="4">70B-A</strain>
    </source>
</reference>
<dbReference type="InterPro" id="IPR001638">
    <property type="entry name" value="Solute-binding_3/MltF_N"/>
</dbReference>
<dbReference type="InterPro" id="IPR003607">
    <property type="entry name" value="HD/PDEase_dom"/>
</dbReference>
<evidence type="ECO:0000313" key="4">
    <source>
        <dbReference type="EMBL" id="VDN48348.1"/>
    </source>
</evidence>
<evidence type="ECO:0000259" key="2">
    <source>
        <dbReference type="PROSITE" id="PS50887"/>
    </source>
</evidence>
<dbReference type="InterPro" id="IPR052020">
    <property type="entry name" value="Cyclic_di-GMP/3'3'-cGAMP_PDE"/>
</dbReference>
<dbReference type="KEGG" id="cbar:PATL70BA_2453"/>
<dbReference type="PROSITE" id="PS51832">
    <property type="entry name" value="HD_GYP"/>
    <property type="match status" value="1"/>
</dbReference>
<dbReference type="SMART" id="SM00062">
    <property type="entry name" value="PBPb"/>
    <property type="match status" value="1"/>
</dbReference>
<evidence type="ECO:0000256" key="1">
    <source>
        <dbReference type="SAM" id="Phobius"/>
    </source>
</evidence>
<dbReference type="RefSeq" id="WP_125137491.1">
    <property type="nucleotide sequence ID" value="NZ_LR130778.1"/>
</dbReference>
<keyword evidence="5" id="KW-1185">Reference proteome</keyword>
<protein>
    <recommendedName>
        <fullName evidence="6">Diguanylate cyclase</fullName>
    </recommendedName>
</protein>
<keyword evidence="1" id="KW-0472">Membrane</keyword>
<keyword evidence="1" id="KW-1133">Transmembrane helix</keyword>
<keyword evidence="1" id="KW-0812">Transmembrane</keyword>
<dbReference type="InterPro" id="IPR029787">
    <property type="entry name" value="Nucleotide_cyclase"/>
</dbReference>
<feature type="domain" description="HD-GYP" evidence="3">
    <location>
        <begin position="484"/>
        <end position="668"/>
    </location>
</feature>
<dbReference type="OrthoDB" id="9804747at2"/>
<gene>
    <name evidence="4" type="ORF">PATL70BA_2453</name>
</gene>
<dbReference type="AlphaFoldDB" id="A0A3P7PHI7"/>
<dbReference type="Gene3D" id="3.30.70.270">
    <property type="match status" value="1"/>
</dbReference>
<accession>A0A3P7PHI7</accession>
<organism evidence="4 5">
    <name type="scientific">Petrocella atlantisensis</name>
    <dbReference type="NCBI Taxonomy" id="2173034"/>
    <lineage>
        <taxon>Bacteria</taxon>
        <taxon>Bacillati</taxon>
        <taxon>Bacillota</taxon>
        <taxon>Clostridia</taxon>
        <taxon>Lachnospirales</taxon>
        <taxon>Vallitaleaceae</taxon>
        <taxon>Petrocella</taxon>
    </lineage>
</organism>
<evidence type="ECO:0008006" key="6">
    <source>
        <dbReference type="Google" id="ProtNLM"/>
    </source>
</evidence>
<dbReference type="Gene3D" id="3.40.190.10">
    <property type="entry name" value="Periplasmic binding protein-like II"/>
    <property type="match status" value="2"/>
</dbReference>
<sequence length="668" mass="75613">MFILILLISLLASCQKENASIFLTQEEQAWLTEHEGQIRIGYTTDYPPVEYLIGDDYVGISADYFKLLEEKLGTKFEMVEFDQWSDLIEASRLKTVSGITAATKTPERSKYLDFTVPYIMNPNVIITRKNFSEKLTFEKLSNSSMDILVIEEYSIIEDLEKNHPKLVYRTVPNTSDGLRLVAFGEADALIVEVMSASAGIEEDKITNLMVNTEVPYDSNLSIATRNDWPMLSDILNKGLAQITKREKQAILNKWVPIQKKSIVENRFFWIILGGILIVLSMIIVAIVVWNRLLQKAVLEKTEELIHKNEQLHKIKKQLLEEIEERKKSEARIKFKSYHDELTGLHNRAYYNEQLEYYEKIKKIPLSIVLGDLNGLKITNDTLGHEMGDRLIVKIAEILEATCGEKDTVARIGGDEFVILMPGSTDQMAQAVCKRIKSACEEAKMDPIKLSVALGHAERVSLDMSLQSVFKKAEDQMYENKMYESESTHRGILESLKAMLRATTEETSDHSRRMEELALRLGKHIGLSLQELNALASLADLHDLGKVAISDEILLKEGSLTNEELEKVRRHPDLGFKIASTSPSLSQIAEGILSHHEWWDGTGYPRGLKGEEISILARIISLVDAFDVMTIGRPYKAAMTKEAAIEEIKRCSGTQFDPTLVELFVQNVI</sequence>
<dbReference type="InterPro" id="IPR037522">
    <property type="entry name" value="HD_GYP_dom"/>
</dbReference>
<dbReference type="SUPFAM" id="SSF53850">
    <property type="entry name" value="Periplasmic binding protein-like II"/>
    <property type="match status" value="1"/>
</dbReference>
<dbReference type="SUPFAM" id="SSF55073">
    <property type="entry name" value="Nucleotide cyclase"/>
    <property type="match status" value="1"/>
</dbReference>
<dbReference type="PANTHER" id="PTHR45228">
    <property type="entry name" value="CYCLIC DI-GMP PHOSPHODIESTERASE TM_0186-RELATED"/>
    <property type="match status" value="1"/>
</dbReference>